<organism evidence="2">
    <name type="scientific">Ixodes ricinus</name>
    <name type="common">Common tick</name>
    <name type="synonym">Acarus ricinus</name>
    <dbReference type="NCBI Taxonomy" id="34613"/>
    <lineage>
        <taxon>Eukaryota</taxon>
        <taxon>Metazoa</taxon>
        <taxon>Ecdysozoa</taxon>
        <taxon>Arthropoda</taxon>
        <taxon>Chelicerata</taxon>
        <taxon>Arachnida</taxon>
        <taxon>Acari</taxon>
        <taxon>Parasitiformes</taxon>
        <taxon>Ixodida</taxon>
        <taxon>Ixodoidea</taxon>
        <taxon>Ixodidae</taxon>
        <taxon>Ixodinae</taxon>
        <taxon>Ixodes</taxon>
    </lineage>
</organism>
<accession>A0A6B0U980</accession>
<reference evidence="2" key="1">
    <citation type="submission" date="2019-12" db="EMBL/GenBank/DDBJ databases">
        <title>An insight into the sialome of adult female Ixodes ricinus ticks feeding for 6 days.</title>
        <authorList>
            <person name="Perner J."/>
            <person name="Ribeiro J.M.C."/>
        </authorList>
    </citation>
    <scope>NUCLEOTIDE SEQUENCE</scope>
    <source>
        <strain evidence="2">Semi-engorged</strain>
        <tissue evidence="2">Salivary glands</tissue>
    </source>
</reference>
<keyword evidence="1" id="KW-0812">Transmembrane</keyword>
<protein>
    <submittedName>
        <fullName evidence="2">Putative secreted protein</fullName>
    </submittedName>
</protein>
<dbReference type="EMBL" id="GIFC01002583">
    <property type="protein sequence ID" value="MXU84666.1"/>
    <property type="molecule type" value="Transcribed_RNA"/>
</dbReference>
<keyword evidence="1" id="KW-1133">Transmembrane helix</keyword>
<name>A0A6B0U980_IXORI</name>
<proteinExistence type="predicted"/>
<evidence type="ECO:0000313" key="2">
    <source>
        <dbReference type="EMBL" id="MXU84666.1"/>
    </source>
</evidence>
<keyword evidence="1" id="KW-0472">Membrane</keyword>
<evidence type="ECO:0000256" key="1">
    <source>
        <dbReference type="SAM" id="Phobius"/>
    </source>
</evidence>
<sequence length="82" mass="9192">MEYKMAPVGWYFRLLLECLLASSLFFFFTFRCLFANVVRPAAVGLGCDKTLRASRSSTFFPPAASRLSATCNVYSFVSILCI</sequence>
<dbReference type="AlphaFoldDB" id="A0A6B0U980"/>
<feature type="transmembrane region" description="Helical" evidence="1">
    <location>
        <begin position="12"/>
        <end position="30"/>
    </location>
</feature>